<dbReference type="EMBL" id="HBNR01031636">
    <property type="protein sequence ID" value="CAE4585928.1"/>
    <property type="molecule type" value="Transcribed_RNA"/>
</dbReference>
<reference evidence="2" key="1">
    <citation type="submission" date="2021-01" db="EMBL/GenBank/DDBJ databases">
        <authorList>
            <person name="Corre E."/>
            <person name="Pelletier E."/>
            <person name="Niang G."/>
            <person name="Scheremetjew M."/>
            <person name="Finn R."/>
            <person name="Kale V."/>
            <person name="Holt S."/>
            <person name="Cochrane G."/>
            <person name="Meng A."/>
            <person name="Brown T."/>
            <person name="Cohen L."/>
        </authorList>
    </citation>
    <scope>NUCLEOTIDE SEQUENCE</scope>
    <source>
        <strain evidence="2">CCMP3105</strain>
    </source>
</reference>
<feature type="transmembrane region" description="Helical" evidence="1">
    <location>
        <begin position="37"/>
        <end position="57"/>
    </location>
</feature>
<evidence type="ECO:0000313" key="2">
    <source>
        <dbReference type="EMBL" id="CAE4585928.1"/>
    </source>
</evidence>
<feature type="transmembrane region" description="Helical" evidence="1">
    <location>
        <begin position="401"/>
        <end position="421"/>
    </location>
</feature>
<evidence type="ECO:0000256" key="1">
    <source>
        <dbReference type="SAM" id="Phobius"/>
    </source>
</evidence>
<keyword evidence="1" id="KW-1133">Transmembrane helix</keyword>
<sequence>MDEAAAQNRPLLWACKKYCPKLVVYLPKFVTVQNPKLGLLNLIFTLFCVLTIVYYFWTNTNHMVKKEPEITLSICGPRCLKTDAELDKSVAGALNEAYCQNPNWDVMYQDHHYESIKCVGRCGSGLGSSESCMLKQEQEEVASGELFFPTFYQETFYTSPHWTGLCPLGLNHRTENPGPNQTIFCEKHGNYFVAGAENNRMILNHEFSITPLATMLDSLIPPKVLSAHSGSFRSNGWDIGMVTILFNAKGEEQARFEQSNSVNLTLGELLRAAAYEPESEQAELDLDTGYEPAELGFQSWVPIRLSGTQLTVDVFTTKEGKCPMYHFYSDVVKEITVPSDGPVTCITVFANRRWVMKESTLPVGSGGYRNRRTHGIVVNFRKMGSFAFFDTKAMFNNITVIFVWMTIPLMMTTSFSVMLLGKLSKVYSRVLYPELNLKEACKGLMARLMHHSAAYTDLKDSDKGISKTRIHDRFKDFLMDNEDIDEDELNRFVEFVFDGLKGTGHHPSSDKHYVSMQEFVEVCASNEPLNFQALVQLFDKDRKQTCLESFFLDPSLREVLQAADEEVVKPEPIDFTKVSEGAGLTSNHSRVETAEVEVEDMLKALKNMEQKAFKTAGELEIGEEVLGFRSFETASTNVDPKLDQRESFCSIADEEDECAGGGAEGTPEQS</sequence>
<keyword evidence="1" id="KW-0812">Transmembrane</keyword>
<proteinExistence type="predicted"/>
<name>A0A7S4QJW9_9DINO</name>
<organism evidence="2">
    <name type="scientific">Alexandrium monilatum</name>
    <dbReference type="NCBI Taxonomy" id="311494"/>
    <lineage>
        <taxon>Eukaryota</taxon>
        <taxon>Sar</taxon>
        <taxon>Alveolata</taxon>
        <taxon>Dinophyceae</taxon>
        <taxon>Gonyaulacales</taxon>
        <taxon>Pyrocystaceae</taxon>
        <taxon>Alexandrium</taxon>
    </lineage>
</organism>
<gene>
    <name evidence="2" type="ORF">AMON00008_LOCUS21639</name>
</gene>
<keyword evidence="1" id="KW-0472">Membrane</keyword>
<protein>
    <submittedName>
        <fullName evidence="2">Uncharacterized protein</fullName>
    </submittedName>
</protein>
<accession>A0A7S4QJW9</accession>
<dbReference type="AlphaFoldDB" id="A0A7S4QJW9"/>